<dbReference type="InterPro" id="IPR043128">
    <property type="entry name" value="Rev_trsase/Diguanyl_cyclase"/>
</dbReference>
<reference evidence="1" key="1">
    <citation type="journal article" date="2007" name="PLoS ONE">
        <title>The first genome sequence of an elite grapevine cultivar (Pinot noir Vitis vinifera L.): coping with a highly heterozygous genome.</title>
        <authorList>
            <person name="Velasco R."/>
            <person name="Zharkikh A."/>
            <person name="Troggio M."/>
            <person name="Cartwright D.A."/>
            <person name="Cestaro A."/>
            <person name="Pruss D."/>
            <person name="Pindo M."/>
            <person name="FitzGerald L.M."/>
            <person name="Vezzulli S."/>
            <person name="Reid J."/>
            <person name="Malacarne G."/>
            <person name="Iliev D."/>
            <person name="Coppola G."/>
            <person name="Wardell B."/>
            <person name="Micheletti D."/>
            <person name="Macalma T."/>
            <person name="Facci M."/>
            <person name="Mitchell J.T."/>
            <person name="Perazzolli M."/>
            <person name="Eldredge G."/>
            <person name="Gatto P."/>
            <person name="Oyzerski R."/>
            <person name="Moretto M."/>
            <person name="Gutin N."/>
            <person name="Stefanini M."/>
            <person name="Chen Y."/>
            <person name="Segala C."/>
            <person name="Davenport C."/>
            <person name="Dematte L."/>
            <person name="Mraz A."/>
            <person name="Battilana J."/>
            <person name="Stormo K."/>
            <person name="Costa F."/>
            <person name="Tao Q."/>
            <person name="Si-Ammour A."/>
            <person name="Harkins T."/>
            <person name="Lackey A."/>
            <person name="Perbost C."/>
            <person name="Taillon B."/>
            <person name="Stella A."/>
            <person name="Solovyev V."/>
            <person name="Fawcett J.A."/>
            <person name="Sterck L."/>
            <person name="Vandepoele K."/>
            <person name="Grando S.M."/>
            <person name="Toppo S."/>
            <person name="Moser C."/>
            <person name="Lanchbury J."/>
            <person name="Bogden R."/>
            <person name="Skolnick M."/>
            <person name="Sgaramella V."/>
            <person name="Bhatnagar S.K."/>
            <person name="Fontana P."/>
            <person name="Gutin A."/>
            <person name="Van de Peer Y."/>
            <person name="Salamini F."/>
            <person name="Viola R."/>
        </authorList>
    </citation>
    <scope>NUCLEOTIDE SEQUENCE</scope>
</reference>
<dbReference type="Gene3D" id="3.30.70.270">
    <property type="match status" value="1"/>
</dbReference>
<evidence type="ECO:0000313" key="1">
    <source>
        <dbReference type="EMBL" id="CAN74727.1"/>
    </source>
</evidence>
<protein>
    <recommendedName>
        <fullName evidence="2">Reverse transcriptase/retrotransposon-derived protein RNase H-like domain-containing protein</fullName>
    </recommendedName>
</protein>
<dbReference type="InterPro" id="IPR043502">
    <property type="entry name" value="DNA/RNA_pol_sf"/>
</dbReference>
<evidence type="ECO:0008006" key="2">
    <source>
        <dbReference type="Google" id="ProtNLM"/>
    </source>
</evidence>
<dbReference type="PANTHER" id="PTHR33064:SF37">
    <property type="entry name" value="RIBONUCLEASE H"/>
    <property type="match status" value="1"/>
</dbReference>
<organism evidence="1">
    <name type="scientific">Vitis vinifera</name>
    <name type="common">Grape</name>
    <dbReference type="NCBI Taxonomy" id="29760"/>
    <lineage>
        <taxon>Eukaryota</taxon>
        <taxon>Viridiplantae</taxon>
        <taxon>Streptophyta</taxon>
        <taxon>Embryophyta</taxon>
        <taxon>Tracheophyta</taxon>
        <taxon>Spermatophyta</taxon>
        <taxon>Magnoliopsida</taxon>
        <taxon>eudicotyledons</taxon>
        <taxon>Gunneridae</taxon>
        <taxon>Pentapetalae</taxon>
        <taxon>rosids</taxon>
        <taxon>Vitales</taxon>
        <taxon>Vitaceae</taxon>
        <taxon>Viteae</taxon>
        <taxon>Vitis</taxon>
    </lineage>
</organism>
<gene>
    <name evidence="1" type="ORF">VITISV_031151</name>
</gene>
<dbReference type="PANTHER" id="PTHR33064">
    <property type="entry name" value="POL PROTEIN"/>
    <property type="match status" value="1"/>
</dbReference>
<name>A5BL43_VITVI</name>
<proteinExistence type="predicted"/>
<dbReference type="EMBL" id="AM463287">
    <property type="protein sequence ID" value="CAN74727.1"/>
    <property type="molecule type" value="Genomic_DNA"/>
</dbReference>
<dbReference type="AlphaFoldDB" id="A5BL43"/>
<dbReference type="InterPro" id="IPR051320">
    <property type="entry name" value="Viral_Replic_Matur_Polypro"/>
</dbReference>
<sequence>MTMVSTTYKLNNRLPNHIVAQTLVVGFIGIALNCLQEGLVPTQFYEKTKQVLLGANGSLNYVLEFLKDISQLCAPLRQRLRKNHIPWNKEHVKIAKIIKCRGKTLSCLALADLKAFKIVEIDASDIGYGGILKPKDGNQEKLVRFTLGTWNSA</sequence>
<accession>A5BL43</accession>
<dbReference type="SUPFAM" id="SSF56672">
    <property type="entry name" value="DNA/RNA polymerases"/>
    <property type="match status" value="1"/>
</dbReference>